<name>A0ABP9SS92_9ACTN</name>
<protein>
    <submittedName>
        <fullName evidence="1">Uncharacterized protein</fullName>
    </submittedName>
</protein>
<dbReference type="EMBL" id="BAABJQ010000055">
    <property type="protein sequence ID" value="GAA5201835.1"/>
    <property type="molecule type" value="Genomic_DNA"/>
</dbReference>
<reference evidence="2" key="1">
    <citation type="journal article" date="2019" name="Int. J. Syst. Evol. Microbiol.">
        <title>The Global Catalogue of Microorganisms (GCM) 10K type strain sequencing project: providing services to taxonomists for standard genome sequencing and annotation.</title>
        <authorList>
            <consortium name="The Broad Institute Genomics Platform"/>
            <consortium name="The Broad Institute Genome Sequencing Center for Infectious Disease"/>
            <person name="Wu L."/>
            <person name="Ma J."/>
        </authorList>
    </citation>
    <scope>NUCLEOTIDE SEQUENCE [LARGE SCALE GENOMIC DNA]</scope>
    <source>
        <strain evidence="2">JCM 18304</strain>
    </source>
</reference>
<accession>A0ABP9SS92</accession>
<gene>
    <name evidence="1" type="ORF">GCM10023322_82540</name>
</gene>
<organism evidence="1 2">
    <name type="scientific">Rugosimonospora acidiphila</name>
    <dbReference type="NCBI Taxonomy" id="556531"/>
    <lineage>
        <taxon>Bacteria</taxon>
        <taxon>Bacillati</taxon>
        <taxon>Actinomycetota</taxon>
        <taxon>Actinomycetes</taxon>
        <taxon>Micromonosporales</taxon>
        <taxon>Micromonosporaceae</taxon>
        <taxon>Rugosimonospora</taxon>
    </lineage>
</organism>
<sequence>MRLAEQDAVSEEVEAGASVQLAFQQLGFGVDAFGGAVVVVVGESVADGVAVLVSPRVKACKRGSSSAWAVVIQVVVAQLSDFL</sequence>
<proteinExistence type="predicted"/>
<evidence type="ECO:0000313" key="1">
    <source>
        <dbReference type="EMBL" id="GAA5201835.1"/>
    </source>
</evidence>
<keyword evidence="2" id="KW-1185">Reference proteome</keyword>
<evidence type="ECO:0000313" key="2">
    <source>
        <dbReference type="Proteomes" id="UP001501570"/>
    </source>
</evidence>
<comment type="caution">
    <text evidence="1">The sequence shown here is derived from an EMBL/GenBank/DDBJ whole genome shotgun (WGS) entry which is preliminary data.</text>
</comment>
<dbReference type="Proteomes" id="UP001501570">
    <property type="component" value="Unassembled WGS sequence"/>
</dbReference>